<keyword evidence="1 3" id="KW-0697">Rotamase</keyword>
<feature type="compositionally biased region" description="Low complexity" evidence="4">
    <location>
        <begin position="39"/>
        <end position="63"/>
    </location>
</feature>
<gene>
    <name evidence="6" type="ordered locus">Psta_2945</name>
</gene>
<sequence>MRRLQQVATLGGMNFWQASATWVLGVALGLTSVGCGGSSTTPPTASIEAPPTSSTASTSTSASDVGESYTTSIPAKVVEQPYVDPIVVVHTTAGDIQIQLYGEKAPGTVDNFLRDYVKRDFYSGTILHHVEPGMMVIMGGYGADLAPKPTRSPIYNEAANGLKNKRGTVAMTRDPDSEHSATSQFFVNLADNSGLDHQSIDSAEDYGYCVFGEVIQGMEIIDQIAAGGTKAEGDFPSLPAETITITTVEQIR</sequence>
<dbReference type="PROSITE" id="PS51257">
    <property type="entry name" value="PROKAR_LIPOPROTEIN"/>
    <property type="match status" value="1"/>
</dbReference>
<dbReference type="PRINTS" id="PR00153">
    <property type="entry name" value="CSAPPISMRASE"/>
</dbReference>
<evidence type="ECO:0000256" key="1">
    <source>
        <dbReference type="ARBA" id="ARBA00023110"/>
    </source>
</evidence>
<comment type="similarity">
    <text evidence="3">Belongs to the cyclophilin-type PPIase family.</text>
</comment>
<keyword evidence="7" id="KW-1185">Reference proteome</keyword>
<dbReference type="STRING" id="530564.Psta_2945"/>
<dbReference type="SUPFAM" id="SSF50891">
    <property type="entry name" value="Cyclophilin-like"/>
    <property type="match status" value="1"/>
</dbReference>
<evidence type="ECO:0000256" key="3">
    <source>
        <dbReference type="RuleBase" id="RU363019"/>
    </source>
</evidence>
<comment type="function">
    <text evidence="3">PPIases accelerate the folding of proteins. It catalyzes the cis-trans isomerization of proline imidic peptide bonds in oligopeptides.</text>
</comment>
<dbReference type="EC" id="5.2.1.8" evidence="3"/>
<accession>D2R8R9</accession>
<dbReference type="InterPro" id="IPR044665">
    <property type="entry name" value="E_coli_cyclophilin_A-like"/>
</dbReference>
<evidence type="ECO:0000256" key="2">
    <source>
        <dbReference type="ARBA" id="ARBA00023235"/>
    </source>
</evidence>
<keyword evidence="2 3" id="KW-0413">Isomerase</keyword>
<evidence type="ECO:0000256" key="4">
    <source>
        <dbReference type="SAM" id="MobiDB-lite"/>
    </source>
</evidence>
<dbReference type="Gene3D" id="2.40.100.10">
    <property type="entry name" value="Cyclophilin-like"/>
    <property type="match status" value="1"/>
</dbReference>
<dbReference type="Proteomes" id="UP000001887">
    <property type="component" value="Chromosome"/>
</dbReference>
<evidence type="ECO:0000259" key="5">
    <source>
        <dbReference type="PROSITE" id="PS50072"/>
    </source>
</evidence>
<dbReference type="PROSITE" id="PS50072">
    <property type="entry name" value="CSA_PPIASE_2"/>
    <property type="match status" value="1"/>
</dbReference>
<organism evidence="6 7">
    <name type="scientific">Pirellula staleyi (strain ATCC 27377 / DSM 6068 / ICPB 4128)</name>
    <name type="common">Pirella staleyi</name>
    <dbReference type="NCBI Taxonomy" id="530564"/>
    <lineage>
        <taxon>Bacteria</taxon>
        <taxon>Pseudomonadati</taxon>
        <taxon>Planctomycetota</taxon>
        <taxon>Planctomycetia</taxon>
        <taxon>Pirellulales</taxon>
        <taxon>Pirellulaceae</taxon>
        <taxon>Pirellula</taxon>
    </lineage>
</organism>
<dbReference type="eggNOG" id="COG0652">
    <property type="taxonomic scope" value="Bacteria"/>
</dbReference>
<dbReference type="InterPro" id="IPR029000">
    <property type="entry name" value="Cyclophilin-like_dom_sf"/>
</dbReference>
<name>D2R8R9_PIRSD</name>
<feature type="domain" description="PPIase cyclophilin-type" evidence="5">
    <location>
        <begin position="83"/>
        <end position="250"/>
    </location>
</feature>
<proteinExistence type="inferred from homology"/>
<dbReference type="Pfam" id="PF00160">
    <property type="entry name" value="Pro_isomerase"/>
    <property type="match status" value="1"/>
</dbReference>
<dbReference type="InterPro" id="IPR002130">
    <property type="entry name" value="Cyclophilin-type_PPIase_dom"/>
</dbReference>
<evidence type="ECO:0000313" key="6">
    <source>
        <dbReference type="EMBL" id="ADB17610.1"/>
    </source>
</evidence>
<feature type="region of interest" description="Disordered" evidence="4">
    <location>
        <begin position="39"/>
        <end position="65"/>
    </location>
</feature>
<protein>
    <recommendedName>
        <fullName evidence="3">Peptidyl-prolyl cis-trans isomerase</fullName>
        <shortName evidence="3">PPIase</shortName>
        <ecNumber evidence="3">5.2.1.8</ecNumber>
    </recommendedName>
</protein>
<reference evidence="6 7" key="1">
    <citation type="journal article" date="2009" name="Stand. Genomic Sci.">
        <title>Complete genome sequence of Pirellula staleyi type strain (ATCC 27377).</title>
        <authorList>
            <person name="Clum A."/>
            <person name="Tindall B.J."/>
            <person name="Sikorski J."/>
            <person name="Ivanova N."/>
            <person name="Mavrommatis K."/>
            <person name="Lucas S."/>
            <person name="Glavina del Rio T."/>
            <person name="Nolan M."/>
            <person name="Chen F."/>
            <person name="Tice H."/>
            <person name="Pitluck S."/>
            <person name="Cheng J.F."/>
            <person name="Chertkov O."/>
            <person name="Brettin T."/>
            <person name="Han C."/>
            <person name="Detter J.C."/>
            <person name="Kuske C."/>
            <person name="Bruce D."/>
            <person name="Goodwin L."/>
            <person name="Ovchinikova G."/>
            <person name="Pati A."/>
            <person name="Mikhailova N."/>
            <person name="Chen A."/>
            <person name="Palaniappan K."/>
            <person name="Land M."/>
            <person name="Hauser L."/>
            <person name="Chang Y.J."/>
            <person name="Jeffries C.D."/>
            <person name="Chain P."/>
            <person name="Rohde M."/>
            <person name="Goker M."/>
            <person name="Bristow J."/>
            <person name="Eisen J.A."/>
            <person name="Markowitz V."/>
            <person name="Hugenholtz P."/>
            <person name="Kyrpides N.C."/>
            <person name="Klenk H.P."/>
            <person name="Lapidus A."/>
        </authorList>
    </citation>
    <scope>NUCLEOTIDE SEQUENCE [LARGE SCALE GENOMIC DNA]</scope>
    <source>
        <strain evidence="7">ATCC 27377 / DSM 6068 / ICPB 4128</strain>
    </source>
</reference>
<dbReference type="EMBL" id="CP001848">
    <property type="protein sequence ID" value="ADB17610.1"/>
    <property type="molecule type" value="Genomic_DNA"/>
</dbReference>
<dbReference type="AlphaFoldDB" id="D2R8R9"/>
<dbReference type="HOGENOM" id="CLU_1014371_0_0_0"/>
<dbReference type="KEGG" id="psl:Psta_2945"/>
<comment type="catalytic activity">
    <reaction evidence="3">
        <text>[protein]-peptidylproline (omega=180) = [protein]-peptidylproline (omega=0)</text>
        <dbReference type="Rhea" id="RHEA:16237"/>
        <dbReference type="Rhea" id="RHEA-COMP:10747"/>
        <dbReference type="Rhea" id="RHEA-COMP:10748"/>
        <dbReference type="ChEBI" id="CHEBI:83833"/>
        <dbReference type="ChEBI" id="CHEBI:83834"/>
        <dbReference type="EC" id="5.2.1.8"/>
    </reaction>
</comment>
<evidence type="ECO:0000313" key="7">
    <source>
        <dbReference type="Proteomes" id="UP000001887"/>
    </source>
</evidence>
<dbReference type="GO" id="GO:0003755">
    <property type="term" value="F:peptidyl-prolyl cis-trans isomerase activity"/>
    <property type="evidence" value="ECO:0007669"/>
    <property type="project" value="UniProtKB-UniRule"/>
</dbReference>
<dbReference type="PANTHER" id="PTHR43246">
    <property type="entry name" value="PEPTIDYL-PROLYL CIS-TRANS ISOMERASE CYP38, CHLOROPLASTIC"/>
    <property type="match status" value="1"/>
</dbReference>